<name>A0A7Y8GWF7_9BURK</name>
<dbReference type="RefSeq" id="WP_177136009.1">
    <property type="nucleotide sequence ID" value="NZ_VYGV01000011.1"/>
</dbReference>
<dbReference type="Proteomes" id="UP000545507">
    <property type="component" value="Unassembled WGS sequence"/>
</dbReference>
<dbReference type="EMBL" id="VYGV01000011">
    <property type="protein sequence ID" value="NWF46102.1"/>
    <property type="molecule type" value="Genomic_DNA"/>
</dbReference>
<gene>
    <name evidence="2" type="ORF">F3K02_12690</name>
</gene>
<organism evidence="2 3">
    <name type="scientific">Hydrogenophaga aromaticivorans</name>
    <dbReference type="NCBI Taxonomy" id="2610898"/>
    <lineage>
        <taxon>Bacteria</taxon>
        <taxon>Pseudomonadati</taxon>
        <taxon>Pseudomonadota</taxon>
        <taxon>Betaproteobacteria</taxon>
        <taxon>Burkholderiales</taxon>
        <taxon>Comamonadaceae</taxon>
        <taxon>Hydrogenophaga</taxon>
    </lineage>
</organism>
<evidence type="ECO:0000313" key="2">
    <source>
        <dbReference type="EMBL" id="NWF46102.1"/>
    </source>
</evidence>
<comment type="caution">
    <text evidence="2">The sequence shown here is derived from an EMBL/GenBank/DDBJ whole genome shotgun (WGS) entry which is preliminary data.</text>
</comment>
<dbReference type="AlphaFoldDB" id="A0A7Y8GWF7"/>
<evidence type="ECO:0000313" key="3">
    <source>
        <dbReference type="Proteomes" id="UP000545507"/>
    </source>
</evidence>
<evidence type="ECO:0000256" key="1">
    <source>
        <dbReference type="SAM" id="MobiDB-lite"/>
    </source>
</evidence>
<proteinExistence type="predicted"/>
<sequence length="523" mass="57924">MGKSFLSERIAQRDVQFSVGGKIRVGTKAISKKAAGDPKAAALFKKAQQGLISFREAEKEIYRQCEMANPFYPRNTQEFHAHPWDMNTGGAATTRRLLELYGESRGSDVSPKLYRFPVVFPDVMDHDLDTLVGGGLAVQGGGAETIRYRSRYEPDGTRNCVYLPPVTRTEQTKRKIVQHVPRQPVVRGACVPEECEEYAFGMCKFGGKLRFFVPGIAGAGVFELHTGSTEAASQIYLRLSQAMNTCNGRLPNFTPDGRPVFWLSKERAVRQYFDETGMPKMGEQWVPTLDMEIELPKVMWLKQQEAMLLPHVAKTSHSTSGVTPAVPLAWSTAEDAGIAIDVQASNDAKARGTERHAGDSVGQQQGPRDGAEAASKGSGATDRGQGGSSDPAMSTEHRDEEVDPMSLISDHAEAGGYADQFVRWAELRWGDAWQDKPLEVFDAWKKMVDRFGEMTKDYLCFVTEIHTMNLQQDLVVKYMQFKFGNLSNGQRLGEFRKELARLCEDGASVATELMASALEEGNK</sequence>
<feature type="region of interest" description="Disordered" evidence="1">
    <location>
        <begin position="346"/>
        <end position="402"/>
    </location>
</feature>
<reference evidence="2 3" key="1">
    <citation type="submission" date="2019-09" db="EMBL/GenBank/DDBJ databases">
        <title>Hydrogenophaga aromatica sp. nov., isolated from a para-xylene-degrading enrichment culture.</title>
        <authorList>
            <person name="Tancsics A."/>
            <person name="Banerjee S."/>
        </authorList>
    </citation>
    <scope>NUCLEOTIDE SEQUENCE [LARGE SCALE GENOMIC DNA]</scope>
    <source>
        <strain evidence="2 3">D2P1</strain>
    </source>
</reference>
<accession>A0A7Y8GWF7</accession>
<dbReference type="InterPro" id="IPR043991">
    <property type="entry name" value="Gp3-like"/>
</dbReference>
<keyword evidence="3" id="KW-1185">Reference proteome</keyword>
<dbReference type="Pfam" id="PF18897">
    <property type="entry name" value="Gp3-like"/>
    <property type="match status" value="1"/>
</dbReference>
<protein>
    <submittedName>
        <fullName evidence="2">Uncharacterized protein</fullName>
    </submittedName>
</protein>
<feature type="compositionally biased region" description="Basic and acidic residues" evidence="1">
    <location>
        <begin position="348"/>
        <end position="358"/>
    </location>
</feature>